<keyword evidence="2" id="KW-0479">Metal-binding</keyword>
<dbReference type="Proteomes" id="UP000533476">
    <property type="component" value="Unassembled WGS sequence"/>
</dbReference>
<dbReference type="Pfam" id="PF00682">
    <property type="entry name" value="HMGL-like"/>
    <property type="match status" value="1"/>
</dbReference>
<dbReference type="GO" id="GO:0004419">
    <property type="term" value="F:hydroxymethylglutaryl-CoA lyase activity"/>
    <property type="evidence" value="ECO:0007669"/>
    <property type="project" value="TreeGrafter"/>
</dbReference>
<dbReference type="CDD" id="cd07938">
    <property type="entry name" value="DRE_TIM_HMGL"/>
    <property type="match status" value="1"/>
</dbReference>
<keyword evidence="6" id="KW-1185">Reference proteome</keyword>
<dbReference type="RefSeq" id="WP_169101126.1">
    <property type="nucleotide sequence ID" value="NZ_JABBVZ010000060.1"/>
</dbReference>
<sequence>MKVYITDVGPRDGFQIEPAPVSTAIKVETINRLAEAGVPSIESTSFVHPRYVPQMADAEEVMATIRRQDSTQYAVLVPNLRGAERALKTRPDQLNLVVSASESHNRANLKRSTFETLAGFQPVVELAQKHGVRVIGGIATSFGCPFEGGVPAERVLDVIARYLSLGVSGVVMADTTGMANPQQVRRLVSTVRERHPDLEIHLHFHNTRGMGLANVYAAYLEGVNHFDASIGGIGGCPFAPGATGNIDTVDTVHMFHEMGVETGIDLDALIVLAQDLQTELGHDLPSQVMRAGKTSDLHPLPADI</sequence>
<comment type="similarity">
    <text evidence="1">Belongs to the HMG-CoA lyase family.</text>
</comment>
<evidence type="ECO:0000256" key="1">
    <source>
        <dbReference type="ARBA" id="ARBA00009405"/>
    </source>
</evidence>
<dbReference type="SUPFAM" id="SSF51569">
    <property type="entry name" value="Aldolase"/>
    <property type="match status" value="1"/>
</dbReference>
<evidence type="ECO:0000256" key="3">
    <source>
        <dbReference type="ARBA" id="ARBA00023239"/>
    </source>
</evidence>
<organism evidence="5 6">
    <name type="scientific">Sulfobacillus harzensis</name>
    <dbReference type="NCBI Taxonomy" id="2729629"/>
    <lineage>
        <taxon>Bacteria</taxon>
        <taxon>Bacillati</taxon>
        <taxon>Bacillota</taxon>
        <taxon>Clostridia</taxon>
        <taxon>Eubacteriales</taxon>
        <taxon>Clostridiales Family XVII. Incertae Sedis</taxon>
        <taxon>Sulfobacillus</taxon>
    </lineage>
</organism>
<gene>
    <name evidence="5" type="ORF">HIJ39_15025</name>
</gene>
<dbReference type="PROSITE" id="PS50991">
    <property type="entry name" value="PYR_CT"/>
    <property type="match status" value="1"/>
</dbReference>
<protein>
    <submittedName>
        <fullName evidence="5">Hydroxymethylglutaryl-CoA lyase</fullName>
    </submittedName>
</protein>
<feature type="domain" description="Pyruvate carboxyltransferase" evidence="4">
    <location>
        <begin position="3"/>
        <end position="270"/>
    </location>
</feature>
<dbReference type="InterPro" id="IPR013785">
    <property type="entry name" value="Aldolase_TIM"/>
</dbReference>
<evidence type="ECO:0000313" key="5">
    <source>
        <dbReference type="EMBL" id="NMP23654.1"/>
    </source>
</evidence>
<proteinExistence type="inferred from homology"/>
<dbReference type="NCBIfam" id="NF004283">
    <property type="entry name" value="PRK05692.1"/>
    <property type="match status" value="1"/>
</dbReference>
<dbReference type="PANTHER" id="PTHR42738:SF7">
    <property type="entry name" value="HYDROXYMETHYLGLUTARYL-COA LYASE"/>
    <property type="match status" value="1"/>
</dbReference>
<dbReference type="EMBL" id="JABBVZ010000060">
    <property type="protein sequence ID" value="NMP23654.1"/>
    <property type="molecule type" value="Genomic_DNA"/>
</dbReference>
<dbReference type="PANTHER" id="PTHR42738">
    <property type="entry name" value="HYDROXYMETHYLGLUTARYL-COA LYASE"/>
    <property type="match status" value="1"/>
</dbReference>
<evidence type="ECO:0000313" key="6">
    <source>
        <dbReference type="Proteomes" id="UP000533476"/>
    </source>
</evidence>
<dbReference type="InterPro" id="IPR000891">
    <property type="entry name" value="PYR_CT"/>
</dbReference>
<dbReference type="GO" id="GO:0006552">
    <property type="term" value="P:L-leucine catabolic process"/>
    <property type="evidence" value="ECO:0007669"/>
    <property type="project" value="TreeGrafter"/>
</dbReference>
<dbReference type="AlphaFoldDB" id="A0A7Y0L5G2"/>
<dbReference type="FunFam" id="3.20.20.70:FF:000071">
    <property type="entry name" value="Hydroxymethylglutaryl-CoA lyase"/>
    <property type="match status" value="1"/>
</dbReference>
<dbReference type="InterPro" id="IPR043594">
    <property type="entry name" value="HMGL"/>
</dbReference>
<accession>A0A7Y0L5G2</accession>
<reference evidence="5 6" key="1">
    <citation type="submission" date="2020-04" db="EMBL/GenBank/DDBJ databases">
        <authorList>
            <person name="Zhang R."/>
            <person name="Schippers A."/>
        </authorList>
    </citation>
    <scope>NUCLEOTIDE SEQUENCE [LARGE SCALE GENOMIC DNA]</scope>
    <source>
        <strain evidence="5 6">DSM 109850</strain>
    </source>
</reference>
<dbReference type="Gene3D" id="3.20.20.70">
    <property type="entry name" value="Aldolase class I"/>
    <property type="match status" value="1"/>
</dbReference>
<evidence type="ECO:0000259" key="4">
    <source>
        <dbReference type="PROSITE" id="PS50991"/>
    </source>
</evidence>
<dbReference type="GO" id="GO:0046872">
    <property type="term" value="F:metal ion binding"/>
    <property type="evidence" value="ECO:0007669"/>
    <property type="project" value="UniProtKB-KW"/>
</dbReference>
<dbReference type="GO" id="GO:0046951">
    <property type="term" value="P:ketone body biosynthetic process"/>
    <property type="evidence" value="ECO:0007669"/>
    <property type="project" value="TreeGrafter"/>
</dbReference>
<keyword evidence="3 5" id="KW-0456">Lyase</keyword>
<name>A0A7Y0L5G2_9FIRM</name>
<evidence type="ECO:0000256" key="2">
    <source>
        <dbReference type="ARBA" id="ARBA00022723"/>
    </source>
</evidence>
<comment type="caution">
    <text evidence="5">The sequence shown here is derived from an EMBL/GenBank/DDBJ whole genome shotgun (WGS) entry which is preliminary data.</text>
</comment>